<dbReference type="RefSeq" id="WP_115022069.1">
    <property type="nucleotide sequence ID" value="NZ_CP069533.1"/>
</dbReference>
<dbReference type="PROSITE" id="PS51935">
    <property type="entry name" value="NLPC_P60"/>
    <property type="match status" value="1"/>
</dbReference>
<dbReference type="EMBL" id="UFXP01000001">
    <property type="protein sequence ID" value="STC77997.1"/>
    <property type="molecule type" value="Genomic_DNA"/>
</dbReference>
<feature type="domain" description="NlpC/P60" evidence="8">
    <location>
        <begin position="495"/>
        <end position="633"/>
    </location>
</feature>
<dbReference type="AlphaFoldDB" id="A0A376CY71"/>
<dbReference type="PANTHER" id="PTHR47359:SF3">
    <property type="entry name" value="NLP_P60 DOMAIN-CONTAINING PROTEIN-RELATED"/>
    <property type="match status" value="1"/>
</dbReference>
<evidence type="ECO:0000256" key="3">
    <source>
        <dbReference type="ARBA" id="ARBA00022801"/>
    </source>
</evidence>
<keyword evidence="5" id="KW-0175">Coiled coil</keyword>
<dbReference type="Gene3D" id="3.90.1720.10">
    <property type="entry name" value="endopeptidase domain like (from Nostoc punctiforme)"/>
    <property type="match status" value="1"/>
</dbReference>
<evidence type="ECO:0000259" key="8">
    <source>
        <dbReference type="PROSITE" id="PS51935"/>
    </source>
</evidence>
<feature type="signal peptide" evidence="7">
    <location>
        <begin position="1"/>
        <end position="36"/>
    </location>
</feature>
<feature type="compositionally biased region" description="Basic and acidic residues" evidence="6">
    <location>
        <begin position="352"/>
        <end position="365"/>
    </location>
</feature>
<keyword evidence="2" id="KW-0645">Protease</keyword>
<feature type="region of interest" description="Disordered" evidence="6">
    <location>
        <begin position="178"/>
        <end position="209"/>
    </location>
</feature>
<feature type="coiled-coil region" evidence="5">
    <location>
        <begin position="55"/>
        <end position="131"/>
    </location>
</feature>
<comment type="similarity">
    <text evidence="1">Belongs to the peptidase C40 family.</text>
</comment>
<dbReference type="PANTHER" id="PTHR47359">
    <property type="entry name" value="PEPTIDOGLYCAN DL-ENDOPEPTIDASE CWLO"/>
    <property type="match status" value="1"/>
</dbReference>
<evidence type="ECO:0000256" key="1">
    <source>
        <dbReference type="ARBA" id="ARBA00007074"/>
    </source>
</evidence>
<dbReference type="Proteomes" id="UP000254287">
    <property type="component" value="Unassembled WGS sequence"/>
</dbReference>
<feature type="compositionally biased region" description="Polar residues" evidence="6">
    <location>
        <begin position="321"/>
        <end position="332"/>
    </location>
</feature>
<sequence length="633" mass="66577">MATTSSFGFRRLKAVCAAIATTAALSTVSSLTPAVAAEPEQLNVKELLSSDNPSIADLAGTIAQIEERIAEAEATIGSQREAVNRALVDLNDARTRAEQARRGTTTARQQLDTAEDEVAQAQAKLDDISRSAYRRANTSDAVSQAAGKNARADMLERQSFLRSQSDKQQDVLTRLEQERTQKANKESQLRKTQKLAEQRENQASEAEADARQLLAESESTIEDSTAERTDLLTQLEELQKTLDKVKGVDASDESSLETGSNVQSQSLTEEDLPTSEGSNLSAEELPEAEEPSAVSEAETSGATTSDAASVQGPSAEEARNRSLQAQRTSPTMSPEEMKELSSAADTLSSDPNVKELSSKSEDRRNTSGGSSLDSRSIDPETIALGIGVVGTVASMVAASQPGHSNSLTAEEIDALAQGSSKLFALQGEDSATSTHTASQDSSTTSTSTTTSGVLDDDDEDGDALASDLSGLLEDLETTDSVTDKAASKLGGASREAQIETVIARATSQVGVPYAWGGGDANGPTQGIRDGGVADSHGDYNKVGFDCSGLVLYAFAGVGISLPHYTGYQYQKGEKISTSDIERGDLIFYGPSGNQHVAIYLGDGTMVEAPQSGQNVSIAPVRQAGMAPYAVRLI</sequence>
<reference evidence="9 10" key="1">
    <citation type="submission" date="2018-06" db="EMBL/GenBank/DDBJ databases">
        <authorList>
            <consortium name="Pathogen Informatics"/>
            <person name="Doyle S."/>
        </authorList>
    </citation>
    <scope>NUCLEOTIDE SEQUENCE [LARGE SCALE GENOMIC DNA]</scope>
    <source>
        <strain evidence="9 10">NCTC10289</strain>
    </source>
</reference>
<evidence type="ECO:0000256" key="4">
    <source>
        <dbReference type="ARBA" id="ARBA00022807"/>
    </source>
</evidence>
<keyword evidence="4" id="KW-0788">Thiol protease</keyword>
<dbReference type="InterPro" id="IPR038765">
    <property type="entry name" value="Papain-like_cys_pep_sf"/>
</dbReference>
<evidence type="ECO:0000256" key="6">
    <source>
        <dbReference type="SAM" id="MobiDB-lite"/>
    </source>
</evidence>
<name>A0A376CY71_9CORY</name>
<evidence type="ECO:0000256" key="7">
    <source>
        <dbReference type="SAM" id="SignalP"/>
    </source>
</evidence>
<gene>
    <name evidence="9" type="primary">ripA</name>
    <name evidence="9" type="ORF">NCTC10289_01417</name>
</gene>
<feature type="region of interest" description="Disordered" evidence="6">
    <location>
        <begin position="427"/>
        <end position="463"/>
    </location>
</feature>
<feature type="compositionally biased region" description="Polar residues" evidence="6">
    <location>
        <begin position="300"/>
        <end position="312"/>
    </location>
</feature>
<dbReference type="InterPro" id="IPR000064">
    <property type="entry name" value="NLP_P60_dom"/>
</dbReference>
<proteinExistence type="inferred from homology"/>
<dbReference type="NCBIfam" id="NF046048">
    <property type="entry name" value="NlpC_P60_DIP1281"/>
    <property type="match status" value="1"/>
</dbReference>
<dbReference type="GO" id="GO:0008234">
    <property type="term" value="F:cysteine-type peptidase activity"/>
    <property type="evidence" value="ECO:0007669"/>
    <property type="project" value="UniProtKB-KW"/>
</dbReference>
<feature type="chain" id="PRO_5016713630" evidence="7">
    <location>
        <begin position="37"/>
        <end position="633"/>
    </location>
</feature>
<feature type="compositionally biased region" description="Low complexity" evidence="6">
    <location>
        <begin position="429"/>
        <end position="453"/>
    </location>
</feature>
<evidence type="ECO:0000256" key="5">
    <source>
        <dbReference type="SAM" id="Coils"/>
    </source>
</evidence>
<accession>A0A376CY71</accession>
<dbReference type="Pfam" id="PF00877">
    <property type="entry name" value="NLPC_P60"/>
    <property type="match status" value="1"/>
</dbReference>
<feature type="compositionally biased region" description="Basic and acidic residues" evidence="6">
    <location>
        <begin position="178"/>
        <end position="202"/>
    </location>
</feature>
<organism evidence="9 10">
    <name type="scientific">Corynebacterium minutissimum</name>
    <dbReference type="NCBI Taxonomy" id="38301"/>
    <lineage>
        <taxon>Bacteria</taxon>
        <taxon>Bacillati</taxon>
        <taxon>Actinomycetota</taxon>
        <taxon>Actinomycetes</taxon>
        <taxon>Mycobacteriales</taxon>
        <taxon>Corynebacteriaceae</taxon>
        <taxon>Corynebacterium</taxon>
    </lineage>
</organism>
<evidence type="ECO:0000313" key="10">
    <source>
        <dbReference type="Proteomes" id="UP000254287"/>
    </source>
</evidence>
<evidence type="ECO:0000313" key="9">
    <source>
        <dbReference type="EMBL" id="STC77997.1"/>
    </source>
</evidence>
<feature type="compositionally biased region" description="Polar residues" evidence="6">
    <location>
        <begin position="256"/>
        <end position="267"/>
    </location>
</feature>
<keyword evidence="3 9" id="KW-0378">Hydrolase</keyword>
<dbReference type="GO" id="GO:0006508">
    <property type="term" value="P:proteolysis"/>
    <property type="evidence" value="ECO:0007669"/>
    <property type="project" value="UniProtKB-KW"/>
</dbReference>
<dbReference type="SUPFAM" id="SSF54001">
    <property type="entry name" value="Cysteine proteinases"/>
    <property type="match status" value="1"/>
</dbReference>
<evidence type="ECO:0000256" key="2">
    <source>
        <dbReference type="ARBA" id="ARBA00022670"/>
    </source>
</evidence>
<protein>
    <submittedName>
        <fullName evidence="9">Cell wall-associated hydrolase</fullName>
        <ecNumber evidence="9">3.4.-.-</ecNumber>
    </submittedName>
</protein>
<feature type="region of interest" description="Disordered" evidence="6">
    <location>
        <begin position="244"/>
        <end position="376"/>
    </location>
</feature>
<dbReference type="InterPro" id="IPR051794">
    <property type="entry name" value="PG_Endopeptidase_C40"/>
</dbReference>
<keyword evidence="7" id="KW-0732">Signal</keyword>
<dbReference type="EC" id="3.4.-.-" evidence="9"/>